<sequence>MSSISSSESCNSASSCCSKPSGQPLPRAVSKDKPKDAGQMSESTTSMRKPEPRGSGLEQGKLCGSWTCTGGNRRRGAAEASDGRTESARQRNMSPGICRGG</sequence>
<feature type="region of interest" description="Disordered" evidence="1">
    <location>
        <begin position="1"/>
        <end position="101"/>
    </location>
</feature>
<protein>
    <submittedName>
        <fullName evidence="2">Uncharacterized protein</fullName>
    </submittedName>
</protein>
<name>A0A0A8ZK91_ARUDO</name>
<evidence type="ECO:0000256" key="1">
    <source>
        <dbReference type="SAM" id="MobiDB-lite"/>
    </source>
</evidence>
<reference evidence="2" key="1">
    <citation type="submission" date="2014-09" db="EMBL/GenBank/DDBJ databases">
        <authorList>
            <person name="Magalhaes I.L.F."/>
            <person name="Oliveira U."/>
            <person name="Santos F.R."/>
            <person name="Vidigal T.H.D.A."/>
            <person name="Brescovit A.D."/>
            <person name="Santos A.J."/>
        </authorList>
    </citation>
    <scope>NUCLEOTIDE SEQUENCE</scope>
    <source>
        <tissue evidence="2">Shoot tissue taken approximately 20 cm above the soil surface</tissue>
    </source>
</reference>
<proteinExistence type="predicted"/>
<organism evidence="2">
    <name type="scientific">Arundo donax</name>
    <name type="common">Giant reed</name>
    <name type="synonym">Donax arundinaceus</name>
    <dbReference type="NCBI Taxonomy" id="35708"/>
    <lineage>
        <taxon>Eukaryota</taxon>
        <taxon>Viridiplantae</taxon>
        <taxon>Streptophyta</taxon>
        <taxon>Embryophyta</taxon>
        <taxon>Tracheophyta</taxon>
        <taxon>Spermatophyta</taxon>
        <taxon>Magnoliopsida</taxon>
        <taxon>Liliopsida</taxon>
        <taxon>Poales</taxon>
        <taxon>Poaceae</taxon>
        <taxon>PACMAD clade</taxon>
        <taxon>Arundinoideae</taxon>
        <taxon>Arundineae</taxon>
        <taxon>Arundo</taxon>
    </lineage>
</organism>
<feature type="compositionally biased region" description="Low complexity" evidence="1">
    <location>
        <begin position="1"/>
        <end position="21"/>
    </location>
</feature>
<evidence type="ECO:0000313" key="2">
    <source>
        <dbReference type="EMBL" id="JAD39839.1"/>
    </source>
</evidence>
<dbReference type="AlphaFoldDB" id="A0A0A8ZK91"/>
<dbReference type="EMBL" id="GBRH01258056">
    <property type="protein sequence ID" value="JAD39839.1"/>
    <property type="molecule type" value="Transcribed_RNA"/>
</dbReference>
<accession>A0A0A8ZK91</accession>
<reference evidence="2" key="2">
    <citation type="journal article" date="2015" name="Data Brief">
        <title>Shoot transcriptome of the giant reed, Arundo donax.</title>
        <authorList>
            <person name="Barrero R.A."/>
            <person name="Guerrero F.D."/>
            <person name="Moolhuijzen P."/>
            <person name="Goolsby J.A."/>
            <person name="Tidwell J."/>
            <person name="Bellgard S.E."/>
            <person name="Bellgard M.I."/>
        </authorList>
    </citation>
    <scope>NUCLEOTIDE SEQUENCE</scope>
    <source>
        <tissue evidence="2">Shoot tissue taken approximately 20 cm above the soil surface</tissue>
    </source>
</reference>